<evidence type="ECO:0000256" key="3">
    <source>
        <dbReference type="ARBA" id="ARBA00022771"/>
    </source>
</evidence>
<organism evidence="10 11">
    <name type="scientific">Colletotrichum zoysiae</name>
    <dbReference type="NCBI Taxonomy" id="1216348"/>
    <lineage>
        <taxon>Eukaryota</taxon>
        <taxon>Fungi</taxon>
        <taxon>Dikarya</taxon>
        <taxon>Ascomycota</taxon>
        <taxon>Pezizomycotina</taxon>
        <taxon>Sordariomycetes</taxon>
        <taxon>Hypocreomycetidae</taxon>
        <taxon>Glomerellales</taxon>
        <taxon>Glomerellaceae</taxon>
        <taxon>Colletotrichum</taxon>
        <taxon>Colletotrichum graminicola species complex</taxon>
    </lineage>
</organism>
<evidence type="ECO:0000256" key="6">
    <source>
        <dbReference type="ARBA" id="ARBA00023163"/>
    </source>
</evidence>
<keyword evidence="4" id="KW-0862">Zinc</keyword>
<comment type="subcellular location">
    <subcellularLocation>
        <location evidence="1">Nucleus</location>
    </subcellularLocation>
</comment>
<dbReference type="EMBL" id="MU842822">
    <property type="protein sequence ID" value="KAK2033413.1"/>
    <property type="molecule type" value="Genomic_DNA"/>
</dbReference>
<dbReference type="PANTHER" id="PTHR46179:SF13">
    <property type="entry name" value="C2H2-TYPE DOMAIN-CONTAINING PROTEIN"/>
    <property type="match status" value="1"/>
</dbReference>
<gene>
    <name evidence="10" type="ORF">LX32DRAFT_87862</name>
</gene>
<evidence type="ECO:0000259" key="9">
    <source>
        <dbReference type="PROSITE" id="PS00028"/>
    </source>
</evidence>
<evidence type="ECO:0000313" key="11">
    <source>
        <dbReference type="Proteomes" id="UP001232148"/>
    </source>
</evidence>
<keyword evidence="5" id="KW-0805">Transcription regulation</keyword>
<dbReference type="GO" id="GO:0006357">
    <property type="term" value="P:regulation of transcription by RNA polymerase II"/>
    <property type="evidence" value="ECO:0007669"/>
    <property type="project" value="TreeGrafter"/>
</dbReference>
<keyword evidence="7" id="KW-0539">Nucleus</keyword>
<evidence type="ECO:0000256" key="8">
    <source>
        <dbReference type="SAM" id="MobiDB-lite"/>
    </source>
</evidence>
<name>A0AAD9HQV4_9PEZI</name>
<dbReference type="GO" id="GO:0008270">
    <property type="term" value="F:zinc ion binding"/>
    <property type="evidence" value="ECO:0007669"/>
    <property type="project" value="UniProtKB-KW"/>
</dbReference>
<accession>A0AAD9HQV4</accession>
<evidence type="ECO:0000256" key="7">
    <source>
        <dbReference type="ARBA" id="ARBA00023242"/>
    </source>
</evidence>
<evidence type="ECO:0000256" key="5">
    <source>
        <dbReference type="ARBA" id="ARBA00023015"/>
    </source>
</evidence>
<keyword evidence="2" id="KW-0479">Metal-binding</keyword>
<protein>
    <recommendedName>
        <fullName evidence="9">C2H2-type domain-containing protein</fullName>
    </recommendedName>
</protein>
<proteinExistence type="predicted"/>
<comment type="caution">
    <text evidence="10">The sequence shown here is derived from an EMBL/GenBank/DDBJ whole genome shotgun (WGS) entry which is preliminary data.</text>
</comment>
<dbReference type="PANTHER" id="PTHR46179">
    <property type="entry name" value="ZINC FINGER PROTEIN"/>
    <property type="match status" value="1"/>
</dbReference>
<dbReference type="AlphaFoldDB" id="A0AAD9HQV4"/>
<keyword evidence="11" id="KW-1185">Reference proteome</keyword>
<dbReference type="SMART" id="SM00355">
    <property type="entry name" value="ZnF_C2H2"/>
    <property type="match status" value="4"/>
</dbReference>
<dbReference type="PROSITE" id="PS00028">
    <property type="entry name" value="ZINC_FINGER_C2H2_1"/>
    <property type="match status" value="1"/>
</dbReference>
<evidence type="ECO:0000256" key="2">
    <source>
        <dbReference type="ARBA" id="ARBA00022723"/>
    </source>
</evidence>
<dbReference type="GO" id="GO:0005634">
    <property type="term" value="C:nucleus"/>
    <property type="evidence" value="ECO:0007669"/>
    <property type="project" value="UniProtKB-SubCell"/>
</dbReference>
<dbReference type="InterPro" id="IPR051061">
    <property type="entry name" value="Zinc_finger_trans_reg"/>
</dbReference>
<dbReference type="Proteomes" id="UP001232148">
    <property type="component" value="Unassembled WGS sequence"/>
</dbReference>
<evidence type="ECO:0000256" key="4">
    <source>
        <dbReference type="ARBA" id="ARBA00022833"/>
    </source>
</evidence>
<feature type="domain" description="C2H2-type" evidence="9">
    <location>
        <begin position="97"/>
        <end position="119"/>
    </location>
</feature>
<keyword evidence="6" id="KW-0804">Transcription</keyword>
<evidence type="ECO:0000256" key="1">
    <source>
        <dbReference type="ARBA" id="ARBA00004123"/>
    </source>
</evidence>
<dbReference type="InterPro" id="IPR013087">
    <property type="entry name" value="Znf_C2H2_type"/>
</dbReference>
<evidence type="ECO:0000313" key="10">
    <source>
        <dbReference type="EMBL" id="KAK2033413.1"/>
    </source>
</evidence>
<dbReference type="Gene3D" id="3.30.160.60">
    <property type="entry name" value="Classic Zinc Finger"/>
    <property type="match status" value="3"/>
</dbReference>
<keyword evidence="3" id="KW-0863">Zinc-finger</keyword>
<reference evidence="10" key="1">
    <citation type="submission" date="2021-06" db="EMBL/GenBank/DDBJ databases">
        <title>Comparative genomics, transcriptomics and evolutionary studies reveal genomic signatures of adaptation to plant cell wall in hemibiotrophic fungi.</title>
        <authorList>
            <consortium name="DOE Joint Genome Institute"/>
            <person name="Baroncelli R."/>
            <person name="Diaz J.F."/>
            <person name="Benocci T."/>
            <person name="Peng M."/>
            <person name="Battaglia E."/>
            <person name="Haridas S."/>
            <person name="Andreopoulos W."/>
            <person name="Labutti K."/>
            <person name="Pangilinan J."/>
            <person name="Floch G.L."/>
            <person name="Makela M.R."/>
            <person name="Henrissat B."/>
            <person name="Grigoriev I.V."/>
            <person name="Crouch J.A."/>
            <person name="De Vries R.P."/>
            <person name="Sukno S.A."/>
            <person name="Thon M.R."/>
        </authorList>
    </citation>
    <scope>NUCLEOTIDE SEQUENCE</scope>
    <source>
        <strain evidence="10">MAFF235873</strain>
    </source>
</reference>
<sequence length="329" mass="37276">MVDASSGSDLGIHLFSTAASEEPAVKQQSFASSECSEAYRTVYDLDWHAGRHSHAAFSCSDPGFKEDFTREDAQDAHQRTPHLQGHGRVQLEHPLACAECMLKFRNNAKLQEHANEAQHSPFACVCGRTFARLDVLNRHVECLGSDLPKFPCRFCKRHRGKDGFRRRDHLLQHIRGYHKFETEGNIDDILPSRQGKHLTPPVCFYPGCPKYRDDSFAKLGPEERKQTKPFASQSDYTRHMKTAHNFTPFPCTVSGCNKTGSKGYVREKDLVNHRKKEHRDAVSYVPEARDTGIACRYSNCQARLLSSSTNGDVASHQHRERLASQNSKY</sequence>
<feature type="region of interest" description="Disordered" evidence="8">
    <location>
        <begin position="308"/>
        <end position="329"/>
    </location>
</feature>